<sequence>MAVHDVIIVGSGPAGWTAAIYTARAGMQPIVLAGTLQAGGALMSTTEVENYPGFPDAVLGPDLMDKMQKQAERFGAEVLYEDAVRFELDGPVKKIHTNAQTYEAYTVILALGSAYKKLGFPREAELSGKGVSYCATCDGFFFKDREIVVVGGGDTAVTEALFLARFGSTVHVVHRRDELRASKIMANRLLANDKIVMHWNKEVVDARGEGALESLTLRDTVTGEESTLAAAGLFVAIGHEPRTAVLDGAVELGDGGYIKVAEPTTATSIPGVFAAGDVVDHLYRQAVTAAGTGARAAMDSERYLIDHKSELESAH</sequence>
<evidence type="ECO:0000256" key="3">
    <source>
        <dbReference type="ARBA" id="ARBA00023002"/>
    </source>
</evidence>
<keyword evidence="8" id="KW-0521">NADP</keyword>
<dbReference type="PROSITE" id="PS00573">
    <property type="entry name" value="PYRIDINE_REDOX_2"/>
    <property type="match status" value="1"/>
</dbReference>
<dbReference type="InterPro" id="IPR008255">
    <property type="entry name" value="Pyr_nucl-diS_OxRdtase_2_AS"/>
</dbReference>
<keyword evidence="1 7" id="KW-0285">Flavoprotein</keyword>
<dbReference type="InterPro" id="IPR005982">
    <property type="entry name" value="Thioredox_Rdtase"/>
</dbReference>
<comment type="subunit">
    <text evidence="7">Homodimer.</text>
</comment>
<dbReference type="PRINTS" id="PR00469">
    <property type="entry name" value="PNDRDTASEII"/>
</dbReference>
<evidence type="ECO:0000256" key="7">
    <source>
        <dbReference type="RuleBase" id="RU003880"/>
    </source>
</evidence>
<accession>A0ABY8G070</accession>
<evidence type="ECO:0000256" key="8">
    <source>
        <dbReference type="RuleBase" id="RU003881"/>
    </source>
</evidence>
<evidence type="ECO:0000256" key="2">
    <source>
        <dbReference type="ARBA" id="ARBA00022827"/>
    </source>
</evidence>
<dbReference type="EC" id="1.8.1.9" evidence="7"/>
<dbReference type="Pfam" id="PF07992">
    <property type="entry name" value="Pyr_redox_2"/>
    <property type="match status" value="1"/>
</dbReference>
<comment type="similarity">
    <text evidence="7">Belongs to the class-II pyridine nucleotide-disulfide oxidoreductase family.</text>
</comment>
<evidence type="ECO:0000256" key="5">
    <source>
        <dbReference type="ARBA" id="ARBA00023284"/>
    </source>
</evidence>
<dbReference type="RefSeq" id="WP_278012785.1">
    <property type="nucleotide sequence ID" value="NZ_CP121208.1"/>
</dbReference>
<keyword evidence="2 7" id="KW-0274">FAD</keyword>
<dbReference type="GO" id="GO:0004791">
    <property type="term" value="F:thioredoxin-disulfide reductase (NADPH) activity"/>
    <property type="evidence" value="ECO:0007669"/>
    <property type="project" value="UniProtKB-EC"/>
</dbReference>
<evidence type="ECO:0000259" key="9">
    <source>
        <dbReference type="Pfam" id="PF07992"/>
    </source>
</evidence>
<keyword evidence="4" id="KW-1015">Disulfide bond</keyword>
<evidence type="ECO:0000313" key="10">
    <source>
        <dbReference type="EMBL" id="WFM83390.1"/>
    </source>
</evidence>
<comment type="catalytic activity">
    <reaction evidence="6 7">
        <text>[thioredoxin]-dithiol + NADP(+) = [thioredoxin]-disulfide + NADPH + H(+)</text>
        <dbReference type="Rhea" id="RHEA:20345"/>
        <dbReference type="Rhea" id="RHEA-COMP:10698"/>
        <dbReference type="Rhea" id="RHEA-COMP:10700"/>
        <dbReference type="ChEBI" id="CHEBI:15378"/>
        <dbReference type="ChEBI" id="CHEBI:29950"/>
        <dbReference type="ChEBI" id="CHEBI:50058"/>
        <dbReference type="ChEBI" id="CHEBI:57783"/>
        <dbReference type="ChEBI" id="CHEBI:58349"/>
        <dbReference type="EC" id="1.8.1.9"/>
    </reaction>
</comment>
<evidence type="ECO:0000256" key="6">
    <source>
        <dbReference type="ARBA" id="ARBA00048132"/>
    </source>
</evidence>
<evidence type="ECO:0000256" key="4">
    <source>
        <dbReference type="ARBA" id="ARBA00023157"/>
    </source>
</evidence>
<keyword evidence="5 7" id="KW-0676">Redox-active center</keyword>
<dbReference type="InterPro" id="IPR023753">
    <property type="entry name" value="FAD/NAD-binding_dom"/>
</dbReference>
<dbReference type="PANTHER" id="PTHR48105">
    <property type="entry name" value="THIOREDOXIN REDUCTASE 1-RELATED-RELATED"/>
    <property type="match status" value="1"/>
</dbReference>
<dbReference type="InterPro" id="IPR036188">
    <property type="entry name" value="FAD/NAD-bd_sf"/>
</dbReference>
<dbReference type="Gene3D" id="3.50.50.60">
    <property type="entry name" value="FAD/NAD(P)-binding domain"/>
    <property type="match status" value="2"/>
</dbReference>
<keyword evidence="3 7" id="KW-0560">Oxidoreductase</keyword>
<dbReference type="EMBL" id="CP121208">
    <property type="protein sequence ID" value="WFM83390.1"/>
    <property type="molecule type" value="Genomic_DNA"/>
</dbReference>
<dbReference type="NCBIfam" id="TIGR01292">
    <property type="entry name" value="TRX_reduct"/>
    <property type="match status" value="1"/>
</dbReference>
<evidence type="ECO:0000256" key="1">
    <source>
        <dbReference type="ARBA" id="ARBA00022630"/>
    </source>
</evidence>
<keyword evidence="11" id="KW-1185">Reference proteome</keyword>
<name>A0ABY8G070_9ACTO</name>
<evidence type="ECO:0000313" key="11">
    <source>
        <dbReference type="Proteomes" id="UP001215216"/>
    </source>
</evidence>
<reference evidence="10 11" key="1">
    <citation type="submission" date="2023-03" db="EMBL/GenBank/DDBJ databases">
        <title>Complete genome of Arcanobacterium canis strain DSM 25104 isolated in 2010 from a canine otitis externa in Germany.</title>
        <authorList>
            <person name="Borowiak M."/>
            <person name="Kreitlow A."/>
            <person name="Malorny B."/>
            <person name="Laemmler C."/>
            <person name="Prenger-Berninghoff E."/>
            <person name="Ploetz M."/>
            <person name="Abdulmawjood A."/>
        </authorList>
    </citation>
    <scope>NUCLEOTIDE SEQUENCE [LARGE SCALE GENOMIC DNA]</scope>
    <source>
        <strain evidence="10 11">DSM 25104</strain>
    </source>
</reference>
<gene>
    <name evidence="10" type="primary">trxB</name>
    <name evidence="10" type="ORF">P7079_08390</name>
</gene>
<dbReference type="Proteomes" id="UP001215216">
    <property type="component" value="Chromosome"/>
</dbReference>
<organism evidence="10 11">
    <name type="scientific">Arcanobacterium canis</name>
    <dbReference type="NCBI Taxonomy" id="999183"/>
    <lineage>
        <taxon>Bacteria</taxon>
        <taxon>Bacillati</taxon>
        <taxon>Actinomycetota</taxon>
        <taxon>Actinomycetes</taxon>
        <taxon>Actinomycetales</taxon>
        <taxon>Actinomycetaceae</taxon>
        <taxon>Arcanobacterium</taxon>
    </lineage>
</organism>
<proteinExistence type="inferred from homology"/>
<protein>
    <recommendedName>
        <fullName evidence="7">Thioredoxin reductase</fullName>
        <ecNumber evidence="7">1.8.1.9</ecNumber>
    </recommendedName>
</protein>
<dbReference type="SUPFAM" id="SSF51905">
    <property type="entry name" value="FAD/NAD(P)-binding domain"/>
    <property type="match status" value="1"/>
</dbReference>
<comment type="cofactor">
    <cofactor evidence="8">
        <name>FAD</name>
        <dbReference type="ChEBI" id="CHEBI:57692"/>
    </cofactor>
    <text evidence="8">Binds 1 FAD per subunit.</text>
</comment>
<feature type="domain" description="FAD/NAD(P)-binding" evidence="9">
    <location>
        <begin position="4"/>
        <end position="293"/>
    </location>
</feature>
<dbReference type="PRINTS" id="PR00368">
    <property type="entry name" value="FADPNR"/>
</dbReference>
<dbReference type="InterPro" id="IPR050097">
    <property type="entry name" value="Ferredoxin-NADP_redctase_2"/>
</dbReference>